<dbReference type="EMBL" id="KF901258">
    <property type="protein sequence ID" value="AIF24338.1"/>
    <property type="molecule type" value="Genomic_DNA"/>
</dbReference>
<proteinExistence type="predicted"/>
<evidence type="ECO:0000256" key="1">
    <source>
        <dbReference type="SAM" id="MobiDB-lite"/>
    </source>
</evidence>
<dbReference type="AlphaFoldDB" id="A0A075IDY6"/>
<organism evidence="2">
    <name type="scientific">uncultured marine thaumarchaeote SAT1000_27_H05</name>
    <dbReference type="NCBI Taxonomy" id="1456402"/>
    <lineage>
        <taxon>Archaea</taxon>
        <taxon>Nitrososphaerota</taxon>
        <taxon>environmental samples</taxon>
    </lineage>
</organism>
<reference evidence="2" key="1">
    <citation type="journal article" date="2014" name="Genome Biol. Evol.">
        <title>Pangenome evidence for extensive interdomain horizontal transfer affecting lineage core and shell genes in uncultured planktonic thaumarchaeota and euryarchaeota.</title>
        <authorList>
            <person name="Deschamps P."/>
            <person name="Zivanovic Y."/>
            <person name="Moreira D."/>
            <person name="Rodriguez-Valera F."/>
            <person name="Lopez-Garcia P."/>
        </authorList>
    </citation>
    <scope>NUCLEOTIDE SEQUENCE</scope>
</reference>
<evidence type="ECO:0000313" key="2">
    <source>
        <dbReference type="EMBL" id="AIF24338.1"/>
    </source>
</evidence>
<protein>
    <recommendedName>
        <fullName evidence="3">Phasin family protein</fullName>
    </recommendedName>
</protein>
<accession>A0A075IDY6</accession>
<sequence length="154" mass="17158">MSNQNNVKSGNHGNQGNHENTSTKDVFSSWKQTSDKYFDAVEKSIPSYHQSVTSLQQEYLQACDDAIESTIEFQRKFATKAGINTKVPEATLKAVHETSEQVVKSFDVQNKMALATVDAARQNVKTYTNNAKAFGDLTNNVMQSWVSAFTPTRN</sequence>
<feature type="region of interest" description="Disordered" evidence="1">
    <location>
        <begin position="1"/>
        <end position="26"/>
    </location>
</feature>
<evidence type="ECO:0008006" key="3">
    <source>
        <dbReference type="Google" id="ProtNLM"/>
    </source>
</evidence>
<name>A0A075IDY6_9ARCH</name>